<dbReference type="STRING" id="929558.SMGD1_2590"/>
<sequence length="140" mass="16304">MLKTIIQASENFCIHQIREPHVISDGINKKRTLIAYIDIEAKNGKKHRVYIASDEKFMQRISKLFLEEDESDEETLIDMTLETTNMIVGSAKVIAEEADENPYTINTPHFEKIDHFDFEYDEAKILKIENDEMIIAIKEL</sequence>
<dbReference type="Gene3D" id="3.40.1550.10">
    <property type="entry name" value="CheC-like"/>
    <property type="match status" value="1"/>
</dbReference>
<dbReference type="PATRIC" id="fig|929558.5.peg.2579"/>
<accession>H1FS32</accession>
<organism evidence="3 4">
    <name type="scientific">Sulfurimonas gotlandica (strain DSM 19862 / JCM 16533 / GD1)</name>
    <dbReference type="NCBI Taxonomy" id="929558"/>
    <lineage>
        <taxon>Bacteria</taxon>
        <taxon>Pseudomonadati</taxon>
        <taxon>Campylobacterota</taxon>
        <taxon>Epsilonproteobacteria</taxon>
        <taxon>Campylobacterales</taxon>
        <taxon>Sulfurimonadaceae</taxon>
        <taxon>Sulfurimonas</taxon>
    </lineage>
</organism>
<protein>
    <recommendedName>
        <fullName evidence="2">Chemotaxis phosphatase CheX-like domain-containing protein</fullName>
    </recommendedName>
</protein>
<proteinExistence type="predicted"/>
<dbReference type="RefSeq" id="WP_008337116.1">
    <property type="nucleotide sequence ID" value="NZ_AFRZ01000001.1"/>
</dbReference>
<evidence type="ECO:0000313" key="4">
    <source>
        <dbReference type="Proteomes" id="UP000006431"/>
    </source>
</evidence>
<dbReference type="Proteomes" id="UP000006431">
    <property type="component" value="Unassembled WGS sequence"/>
</dbReference>
<dbReference type="SUPFAM" id="SSF103039">
    <property type="entry name" value="CheC-like"/>
    <property type="match status" value="1"/>
</dbReference>
<dbReference type="InterPro" id="IPR028976">
    <property type="entry name" value="CheC-like_sf"/>
</dbReference>
<dbReference type="OrthoDB" id="5334472at2"/>
<dbReference type="Pfam" id="PF13690">
    <property type="entry name" value="CheX"/>
    <property type="match status" value="1"/>
</dbReference>
<dbReference type="HOGENOM" id="CLU_1831496_0_0_7"/>
<evidence type="ECO:0000256" key="1">
    <source>
        <dbReference type="ARBA" id="ARBA00022500"/>
    </source>
</evidence>
<evidence type="ECO:0000313" key="3">
    <source>
        <dbReference type="EMBL" id="EHP31112.1"/>
    </source>
</evidence>
<keyword evidence="4" id="KW-1185">Reference proteome</keyword>
<feature type="domain" description="Chemotaxis phosphatase CheX-like" evidence="2">
    <location>
        <begin position="45"/>
        <end position="114"/>
    </location>
</feature>
<dbReference type="InterPro" id="IPR028051">
    <property type="entry name" value="CheX-like_dom"/>
</dbReference>
<dbReference type="GO" id="GO:0006935">
    <property type="term" value="P:chemotaxis"/>
    <property type="evidence" value="ECO:0007669"/>
    <property type="project" value="UniProtKB-KW"/>
</dbReference>
<accession>B6BK21</accession>
<keyword evidence="1" id="KW-0145">Chemotaxis</keyword>
<dbReference type="AlphaFoldDB" id="B6BK21"/>
<gene>
    <name evidence="3" type="ORF">SMGD1_2590</name>
</gene>
<dbReference type="EMBL" id="AFRZ01000001">
    <property type="protein sequence ID" value="EHP31112.1"/>
    <property type="molecule type" value="Genomic_DNA"/>
</dbReference>
<name>B6BK21_SULGG</name>
<comment type="caution">
    <text evidence="3">The sequence shown here is derived from an EMBL/GenBank/DDBJ whole genome shotgun (WGS) entry which is preliminary data.</text>
</comment>
<reference evidence="3 4" key="1">
    <citation type="journal article" date="2012" name="Proc. Natl. Acad. Sci. U.S.A.">
        <title>Genome and physiology of a model Epsilonproteobacterium responsible for sulfide detoxification in marine oxygen depletion zones.</title>
        <authorList>
            <person name="Grote J."/>
            <person name="Schott T."/>
            <person name="Bruckner C.G."/>
            <person name="Glockner F.O."/>
            <person name="Jost G."/>
            <person name="Teeling H."/>
            <person name="Labrenz M."/>
            <person name="Jurgens K."/>
        </authorList>
    </citation>
    <scope>NUCLEOTIDE SEQUENCE [LARGE SCALE GENOMIC DNA]</scope>
    <source>
        <strain evidence="3 4">GD1</strain>
    </source>
</reference>
<evidence type="ECO:0000259" key="2">
    <source>
        <dbReference type="Pfam" id="PF13690"/>
    </source>
</evidence>